<dbReference type="InterPro" id="IPR050490">
    <property type="entry name" value="Bact_solute-bd_prot1"/>
</dbReference>
<sequence length="468" mass="51133">MSEFLRIGKAPLGEIQEKSHSNSQRRTPTMTPRESLSRRTFLKVSGTFAGAAVLAACAPVAPADGGAMGEEAMAEPVTIRYGRHDPAAGVATTLESFQEEYPDIVVSVEQIGEFHAKIPALAAAGTLPDVVRSWEAMALDLGRNNQFIDIQPYVDGEPGYDADDFYENWWNYPVVEGKRFGIPDAAAPHITFYNADLFDAAGVEYPNKDSFTWTDFEEKARGISDPDNKIWGSETIPVGWHMYSVKQAWQNGGSYYSPDFRECWLDKEETIQAIQFWADMLLDGNVMPSPSQIVGIGGAGAAAELLAAGKIGMQRMGSWVTGSLVDAGFRFNVVAEPSQTQRDTITHGAFNNISTTSENKDTAWIWLNYNTSTQGIYNYASNANFPGTRRSSNEIEPFPWVADVDFEVDWDVVPDALTYGHILPGPANEGEALKLIGDALDKVYSGDVQAADVFPEVAPKVTAVISDV</sequence>
<dbReference type="PANTHER" id="PTHR43649:SF31">
    <property type="entry name" value="SN-GLYCEROL-3-PHOSPHATE-BINDING PERIPLASMIC PROTEIN UGPB"/>
    <property type="match status" value="1"/>
</dbReference>
<dbReference type="PANTHER" id="PTHR43649">
    <property type="entry name" value="ARABINOSE-BINDING PROTEIN-RELATED"/>
    <property type="match status" value="1"/>
</dbReference>
<evidence type="ECO:0000256" key="4">
    <source>
        <dbReference type="ARBA" id="ARBA00022729"/>
    </source>
</evidence>
<feature type="compositionally biased region" description="Polar residues" evidence="5">
    <location>
        <begin position="21"/>
        <end position="34"/>
    </location>
</feature>
<proteinExistence type="inferred from homology"/>
<evidence type="ECO:0000256" key="3">
    <source>
        <dbReference type="ARBA" id="ARBA00022448"/>
    </source>
</evidence>
<comment type="caution">
    <text evidence="6">The sequence shown here is derived from an EMBL/GenBank/DDBJ whole genome shotgun (WGS) entry which is preliminary data.</text>
</comment>
<name>A0A6B0YNZ6_9CHLR</name>
<dbReference type="SUPFAM" id="SSF53850">
    <property type="entry name" value="Periplasmic binding protein-like II"/>
    <property type="match status" value="1"/>
</dbReference>
<dbReference type="GO" id="GO:0030313">
    <property type="term" value="C:cell envelope"/>
    <property type="evidence" value="ECO:0007669"/>
    <property type="project" value="UniProtKB-SubCell"/>
</dbReference>
<dbReference type="Gene3D" id="3.40.190.10">
    <property type="entry name" value="Periplasmic binding protein-like II"/>
    <property type="match status" value="1"/>
</dbReference>
<reference evidence="6" key="1">
    <citation type="submission" date="2019-09" db="EMBL/GenBank/DDBJ databases">
        <title>Characterisation of the sponge microbiome using genome-centric metagenomics.</title>
        <authorList>
            <person name="Engelberts J.P."/>
            <person name="Robbins S.J."/>
            <person name="De Goeij J.M."/>
            <person name="Aranda M."/>
            <person name="Bell S.C."/>
            <person name="Webster N.S."/>
        </authorList>
    </citation>
    <scope>NUCLEOTIDE SEQUENCE</scope>
    <source>
        <strain evidence="6">SB0664_bin_27</strain>
    </source>
</reference>
<dbReference type="AlphaFoldDB" id="A0A6B0YNZ6"/>
<comment type="subcellular location">
    <subcellularLocation>
        <location evidence="1">Cell envelope</location>
    </subcellularLocation>
</comment>
<dbReference type="CDD" id="cd13585">
    <property type="entry name" value="PBP2_TMBP_like"/>
    <property type="match status" value="1"/>
</dbReference>
<dbReference type="EMBL" id="VXRG01000026">
    <property type="protein sequence ID" value="MXY92287.1"/>
    <property type="molecule type" value="Genomic_DNA"/>
</dbReference>
<keyword evidence="3" id="KW-0813">Transport</keyword>
<dbReference type="Pfam" id="PF01547">
    <property type="entry name" value="SBP_bac_1"/>
    <property type="match status" value="1"/>
</dbReference>
<evidence type="ECO:0000256" key="5">
    <source>
        <dbReference type="SAM" id="MobiDB-lite"/>
    </source>
</evidence>
<dbReference type="InterPro" id="IPR006311">
    <property type="entry name" value="TAT_signal"/>
</dbReference>
<dbReference type="InterPro" id="IPR006059">
    <property type="entry name" value="SBP"/>
</dbReference>
<accession>A0A6B0YNZ6</accession>
<gene>
    <name evidence="6" type="ORF">F4Y42_02440</name>
</gene>
<feature type="region of interest" description="Disordered" evidence="5">
    <location>
        <begin position="11"/>
        <end position="36"/>
    </location>
</feature>
<organism evidence="6">
    <name type="scientific">Caldilineaceae bacterium SB0664_bin_27</name>
    <dbReference type="NCBI Taxonomy" id="2605260"/>
    <lineage>
        <taxon>Bacteria</taxon>
        <taxon>Bacillati</taxon>
        <taxon>Chloroflexota</taxon>
        <taxon>Caldilineae</taxon>
        <taxon>Caldilineales</taxon>
        <taxon>Caldilineaceae</taxon>
    </lineage>
</organism>
<dbReference type="PROSITE" id="PS51318">
    <property type="entry name" value="TAT"/>
    <property type="match status" value="1"/>
</dbReference>
<keyword evidence="4" id="KW-0732">Signal</keyword>
<protein>
    <submittedName>
        <fullName evidence="6">Sugar ABC transporter substrate-binding protein</fullName>
    </submittedName>
</protein>
<evidence type="ECO:0000256" key="2">
    <source>
        <dbReference type="ARBA" id="ARBA00008520"/>
    </source>
</evidence>
<comment type="similarity">
    <text evidence="2">Belongs to the bacterial solute-binding protein 1 family.</text>
</comment>
<evidence type="ECO:0000256" key="1">
    <source>
        <dbReference type="ARBA" id="ARBA00004196"/>
    </source>
</evidence>
<evidence type="ECO:0000313" key="6">
    <source>
        <dbReference type="EMBL" id="MXY92287.1"/>
    </source>
</evidence>